<organism evidence="1 2">
    <name type="scientific">Jhaorihella thermophila</name>
    <dbReference type="NCBI Taxonomy" id="488547"/>
    <lineage>
        <taxon>Bacteria</taxon>
        <taxon>Pseudomonadati</taxon>
        <taxon>Pseudomonadota</taxon>
        <taxon>Alphaproteobacteria</taxon>
        <taxon>Rhodobacterales</taxon>
        <taxon>Paracoccaceae</taxon>
        <taxon>Jhaorihella</taxon>
    </lineage>
</organism>
<keyword evidence="2" id="KW-1185">Reference proteome</keyword>
<dbReference type="EMBL" id="FNVD01000008">
    <property type="protein sequence ID" value="SEF99492.1"/>
    <property type="molecule type" value="Genomic_DNA"/>
</dbReference>
<proteinExistence type="predicted"/>
<sequence length="144" mass="15495">MPDFWTVRSGGERVLTPPSRDEPRLVQRVIGLQPTAEPRVWVGFVSPEGVSDFAAATAYLRDISPFLVKNPQTSPGRRLRIGGLPALSFSGSGTRDGHSVSFVATVIDLPGGRMAVSVAVMEPGVSETAIDEVNAIYRSFRVAR</sequence>
<dbReference type="RefSeq" id="WP_104008140.1">
    <property type="nucleotide sequence ID" value="NZ_FNVD01000008.1"/>
</dbReference>
<name>A0A1H5WJ31_9RHOB</name>
<reference evidence="1 2" key="1">
    <citation type="submission" date="2016-10" db="EMBL/GenBank/DDBJ databases">
        <authorList>
            <person name="de Groot N.N."/>
        </authorList>
    </citation>
    <scope>NUCLEOTIDE SEQUENCE [LARGE SCALE GENOMIC DNA]</scope>
    <source>
        <strain evidence="1 2">DSM 23413</strain>
    </source>
</reference>
<evidence type="ECO:0000313" key="1">
    <source>
        <dbReference type="EMBL" id="SEF99492.1"/>
    </source>
</evidence>
<evidence type="ECO:0000313" key="2">
    <source>
        <dbReference type="Proteomes" id="UP000236742"/>
    </source>
</evidence>
<protein>
    <recommendedName>
        <fullName evidence="3">DUF1795 domain-containing protein</fullName>
    </recommendedName>
</protein>
<accession>A0A1H5WJ31</accession>
<dbReference type="OrthoDB" id="7707581at2"/>
<dbReference type="AlphaFoldDB" id="A0A1H5WJ31"/>
<gene>
    <name evidence="1" type="ORF">SAMN05421751_10862</name>
</gene>
<dbReference type="Proteomes" id="UP000236742">
    <property type="component" value="Unassembled WGS sequence"/>
</dbReference>
<evidence type="ECO:0008006" key="3">
    <source>
        <dbReference type="Google" id="ProtNLM"/>
    </source>
</evidence>